<dbReference type="OrthoDB" id="3070904at2759"/>
<reference evidence="2 3" key="1">
    <citation type="submission" date="2018-06" db="EMBL/GenBank/DDBJ databases">
        <title>A transcriptomic atlas of mushroom development highlights an independent origin of complex multicellularity.</title>
        <authorList>
            <consortium name="DOE Joint Genome Institute"/>
            <person name="Krizsan K."/>
            <person name="Almasi E."/>
            <person name="Merenyi Z."/>
            <person name="Sahu N."/>
            <person name="Viragh M."/>
            <person name="Koszo T."/>
            <person name="Mondo S."/>
            <person name="Kiss B."/>
            <person name="Balint B."/>
            <person name="Kues U."/>
            <person name="Barry K."/>
            <person name="Hegedus J.C."/>
            <person name="Henrissat B."/>
            <person name="Johnson J."/>
            <person name="Lipzen A."/>
            <person name="Ohm R."/>
            <person name="Nagy I."/>
            <person name="Pangilinan J."/>
            <person name="Yan J."/>
            <person name="Xiong Y."/>
            <person name="Grigoriev I.V."/>
            <person name="Hibbett D.S."/>
            <person name="Nagy L.G."/>
        </authorList>
    </citation>
    <scope>NUCLEOTIDE SEQUENCE [LARGE SCALE GENOMIC DNA]</scope>
    <source>
        <strain evidence="2 3">SZMC22713</strain>
    </source>
</reference>
<dbReference type="EMBL" id="ML170228">
    <property type="protein sequence ID" value="TDL17111.1"/>
    <property type="molecule type" value="Genomic_DNA"/>
</dbReference>
<feature type="region of interest" description="Disordered" evidence="1">
    <location>
        <begin position="1"/>
        <end position="51"/>
    </location>
</feature>
<dbReference type="Proteomes" id="UP000294933">
    <property type="component" value="Unassembled WGS sequence"/>
</dbReference>
<feature type="compositionally biased region" description="Basic residues" evidence="1">
    <location>
        <begin position="655"/>
        <end position="664"/>
    </location>
</feature>
<feature type="region of interest" description="Disordered" evidence="1">
    <location>
        <begin position="588"/>
        <end position="664"/>
    </location>
</feature>
<name>A0A4Y7PQ14_9AGAM</name>
<evidence type="ECO:0000313" key="2">
    <source>
        <dbReference type="EMBL" id="TDL17111.1"/>
    </source>
</evidence>
<protein>
    <submittedName>
        <fullName evidence="2">Uncharacterized protein</fullName>
    </submittedName>
</protein>
<evidence type="ECO:0000313" key="3">
    <source>
        <dbReference type="Proteomes" id="UP000294933"/>
    </source>
</evidence>
<feature type="compositionally biased region" description="Basic and acidic residues" evidence="1">
    <location>
        <begin position="588"/>
        <end position="597"/>
    </location>
</feature>
<feature type="compositionally biased region" description="Low complexity" evidence="1">
    <location>
        <begin position="619"/>
        <end position="633"/>
    </location>
</feature>
<dbReference type="AlphaFoldDB" id="A0A4Y7PQ14"/>
<feature type="compositionally biased region" description="Pro residues" evidence="1">
    <location>
        <begin position="122"/>
        <end position="140"/>
    </location>
</feature>
<organism evidence="2 3">
    <name type="scientific">Rickenella mellea</name>
    <dbReference type="NCBI Taxonomy" id="50990"/>
    <lineage>
        <taxon>Eukaryota</taxon>
        <taxon>Fungi</taxon>
        <taxon>Dikarya</taxon>
        <taxon>Basidiomycota</taxon>
        <taxon>Agaricomycotina</taxon>
        <taxon>Agaricomycetes</taxon>
        <taxon>Hymenochaetales</taxon>
        <taxon>Rickenellaceae</taxon>
        <taxon>Rickenella</taxon>
    </lineage>
</organism>
<proteinExistence type="predicted"/>
<keyword evidence="3" id="KW-1185">Reference proteome</keyword>
<gene>
    <name evidence="2" type="ORF">BD410DRAFT_843913</name>
</gene>
<sequence length="664" mass="72102">MPSNPPQDSSGRRTTRSSTKPAPMEPPAVPQGPKPRKAASRPATKVTTDEETTIATADAADAVAVAGVPASQAIADKAKGKGKLKKSSVQRAAEDQAAEEAGTPEKLTRTERALKESGVLVAPPPRARLPTATIPPPPPAKAIKRIRDDGSQGGQTSMKIAEANEDKRLSSATKPADADQNIRQEENMKVSTVENVSPNIQPEAGDVDIPELNIQPATQESISRGSDHMDLDSTNLSASEVYGSKSNVKRSRSNSADSNVSHASKISRGSSDLQGASRVEGGFSRGRALGNVMNLADMRDNSESFDVKPDIMGKVLIYDVRDINVAPYTMVKTTVTSTFRPILERIGEKLANVPVNNCQIFVFEEDMWCIKGNYETALYDSDPVPWINEDGKYKLPVYIKDVQQPPIIRNNALGPPLSRTPSRSTSVASAAYSGSRSASVASFRSDSRSASGHPVPTFSAEEYEFAEGSLQLKLAQILNIHPALTVSKKKADIRMLYAKYLAIDKAKAAKTRMIDDTTWPIKENVTNRDIIQIFMSPAAYYDNAAKVFPNVFRFPEMQDWLSGKEGGPSAAQVWGNRAQTFTSLQEILDAHDPDRQKKVSSLQKPKEASTSKKSKEKTPSLSSASDDIAAVDSPIPKSKSKGKQVDGRKKDEKKDKKRRDKSRE</sequence>
<feature type="compositionally biased region" description="Polar residues" evidence="1">
    <location>
        <begin position="256"/>
        <end position="274"/>
    </location>
</feature>
<evidence type="ECO:0000256" key="1">
    <source>
        <dbReference type="SAM" id="MobiDB-lite"/>
    </source>
</evidence>
<feature type="compositionally biased region" description="Pro residues" evidence="1">
    <location>
        <begin position="23"/>
        <end position="33"/>
    </location>
</feature>
<dbReference type="VEuPathDB" id="FungiDB:BD410DRAFT_843913"/>
<feature type="compositionally biased region" description="Basic and acidic residues" evidence="1">
    <location>
        <begin position="106"/>
        <end position="115"/>
    </location>
</feature>
<feature type="region of interest" description="Disordered" evidence="1">
    <location>
        <begin position="240"/>
        <end position="279"/>
    </location>
</feature>
<accession>A0A4Y7PQ14</accession>
<feature type="region of interest" description="Disordered" evidence="1">
    <location>
        <begin position="73"/>
        <end position="177"/>
    </location>
</feature>
<feature type="compositionally biased region" description="Basic and acidic residues" evidence="1">
    <location>
        <begin position="643"/>
        <end position="654"/>
    </location>
</feature>
<dbReference type="STRING" id="50990.A0A4Y7PQ14"/>